<dbReference type="AlphaFoldDB" id="A0A1G4ISR2"/>
<name>A0A1G4ISR2_9SACH</name>
<reference evidence="4" key="1">
    <citation type="submission" date="2016-03" db="EMBL/GenBank/DDBJ databases">
        <authorList>
            <person name="Devillers H."/>
        </authorList>
    </citation>
    <scope>NUCLEOTIDE SEQUENCE [LARGE SCALE GENOMIC DNA]</scope>
</reference>
<gene>
    <name evidence="3" type="ORF">LADA_0B03884G</name>
</gene>
<dbReference type="Pfam" id="PF08616">
    <property type="entry name" value="SPA"/>
    <property type="match status" value="1"/>
</dbReference>
<dbReference type="PANTHER" id="PTHR28245:SF1">
    <property type="entry name" value="ARF3-INTERACTING PROTEIN 1"/>
    <property type="match status" value="1"/>
</dbReference>
<dbReference type="EMBL" id="LT598456">
    <property type="protein sequence ID" value="SCU79895.1"/>
    <property type="molecule type" value="Genomic_DNA"/>
</dbReference>
<dbReference type="OrthoDB" id="66409at2759"/>
<dbReference type="GO" id="GO:0005886">
    <property type="term" value="C:plasma membrane"/>
    <property type="evidence" value="ECO:0007669"/>
    <property type="project" value="EnsemblFungi"/>
</dbReference>
<dbReference type="STRING" id="1266660.A0A1G4ISR2"/>
<organism evidence="3 4">
    <name type="scientific">Lachancea dasiensis</name>
    <dbReference type="NCBI Taxonomy" id="1072105"/>
    <lineage>
        <taxon>Eukaryota</taxon>
        <taxon>Fungi</taxon>
        <taxon>Dikarya</taxon>
        <taxon>Ascomycota</taxon>
        <taxon>Saccharomycotina</taxon>
        <taxon>Saccharomycetes</taxon>
        <taxon>Saccharomycetales</taxon>
        <taxon>Saccharomycetaceae</taxon>
        <taxon>Lachancea</taxon>
    </lineage>
</organism>
<evidence type="ECO:0000313" key="3">
    <source>
        <dbReference type="EMBL" id="SCU79895.1"/>
    </source>
</evidence>
<dbReference type="PROSITE" id="PS50211">
    <property type="entry name" value="DENN"/>
    <property type="match status" value="1"/>
</dbReference>
<sequence>MFTYSQTVRSGLNRCLRQSHEEHIENRYNAQYILSAEFDNKLGPVLGHQYPSSVPGFRSRSNLKNTSTNLASLMIPNNAEDFPERADFTTFILYRDKYTRNYQLFPIMKSVAQQTNANTLDILKEEESPNDRAHHNDLDGTTEPPLFFINVVNTLRDENNDRGAVIKSIAIGTTLPNFLIFKPLLTMVLNLYMRSNDNIQILIDCFKMINSLDLSLARNIMSNRSLQMMLTSINDERILSQVFDTKTTILPRLLRLNALPETDSYGNRIAFKRHLLEYQFTKYCPRVLPAAFSKISLQMDIINHDPIKVNINYNDHVLKFLSKFTLELKQLPRSQFAWKLLINSTRLSKDTLCQFVISLSNFIKHFDCHYFGNAQVIIFPYMDISFIDKLKEQLSASGNQRTFTIVGVSNPIFECYKDVWDFYYDIDTENLQTQCSKSCPTTMSPNNSQESLKGSKVRKLFQKRTSLLTLTPEQEQKISLTSKMIGYLVQGQHDNETILSVFKRINILQILSLVSNLDSCSQNSTELSLKDEYVVAYRDFTIFPEFFEYGTLKLIRCFDNLEQDLNFLLFDGKDRFEGHQLNALERIFAYLKYFHKCTSSGIANLEKFINIGLNFPLKLTRDGECLSTKDFGSTDLHHLFEDLKGSNSLEGLCSYHNNAVDYFVTKRFLNLIFLPLLLDSRAECSPEFVNDLCVRGSLEEASLGPRRLVHSDRWSSPISSTYNGSSLFQDSNTDDTGSRRSSSKKGSNGQISSSEAGLIVPKIKKICILLIRRLRKHPVGNLVLEQDLNPMFKYVHEILEEELTVKKRSYHEKRISLLNSTRPSQESSMTVSPSRQELLKDLDAISQQQGNIKYNTKSTRGEPARASLLESLNQLTVNYERVND</sequence>
<dbReference type="GO" id="GO:0051666">
    <property type="term" value="P:actin cortical patch localization"/>
    <property type="evidence" value="ECO:0007669"/>
    <property type="project" value="EnsemblFungi"/>
</dbReference>
<dbReference type="InterPro" id="IPR052809">
    <property type="entry name" value="Actin_polarity_regulatory"/>
</dbReference>
<evidence type="ECO:0000313" key="4">
    <source>
        <dbReference type="Proteomes" id="UP000190274"/>
    </source>
</evidence>
<keyword evidence="4" id="KW-1185">Reference proteome</keyword>
<feature type="region of interest" description="Disordered" evidence="1">
    <location>
        <begin position="725"/>
        <end position="752"/>
    </location>
</feature>
<feature type="domain" description="UDENN" evidence="2">
    <location>
        <begin position="31"/>
        <end position="559"/>
    </location>
</feature>
<evidence type="ECO:0000259" key="2">
    <source>
        <dbReference type="PROSITE" id="PS50211"/>
    </source>
</evidence>
<dbReference type="Proteomes" id="UP000190274">
    <property type="component" value="Chromosome B"/>
</dbReference>
<proteinExistence type="predicted"/>
<dbReference type="Pfam" id="PF07792">
    <property type="entry name" value="Afi1"/>
    <property type="match status" value="1"/>
</dbReference>
<dbReference type="GO" id="GO:0005634">
    <property type="term" value="C:nucleus"/>
    <property type="evidence" value="ECO:0007669"/>
    <property type="project" value="EnsemblFungi"/>
</dbReference>
<evidence type="ECO:0000256" key="1">
    <source>
        <dbReference type="SAM" id="MobiDB-lite"/>
    </source>
</evidence>
<dbReference type="GO" id="GO:0000282">
    <property type="term" value="P:cellular bud site selection"/>
    <property type="evidence" value="ECO:0007669"/>
    <property type="project" value="EnsemblFungi"/>
</dbReference>
<dbReference type="PANTHER" id="PTHR28245">
    <property type="entry name" value="ARF3-INTERACTING PROTEIN 1"/>
    <property type="match status" value="1"/>
</dbReference>
<protein>
    <submittedName>
        <fullName evidence="3">LADA_0B03884g1_1</fullName>
    </submittedName>
</protein>
<dbReference type="GO" id="GO:0005935">
    <property type="term" value="C:cellular bud neck"/>
    <property type="evidence" value="ECO:0007669"/>
    <property type="project" value="EnsemblFungi"/>
</dbReference>
<dbReference type="InterPro" id="IPR012860">
    <property type="entry name" value="Afi1_N"/>
</dbReference>
<accession>A0A1G4ISR2</accession>
<dbReference type="InterPro" id="IPR037516">
    <property type="entry name" value="Tripartite_DENN"/>
</dbReference>